<comment type="similarity">
    <text evidence="1">Belongs to the DNase I family.</text>
</comment>
<dbReference type="SMART" id="SM00476">
    <property type="entry name" value="DNaseIc"/>
    <property type="match status" value="1"/>
</dbReference>
<dbReference type="Pfam" id="PF14291">
    <property type="entry name" value="DUF4371"/>
    <property type="match status" value="1"/>
</dbReference>
<dbReference type="GO" id="GO:0003677">
    <property type="term" value="F:DNA binding"/>
    <property type="evidence" value="ECO:0007669"/>
    <property type="project" value="TreeGrafter"/>
</dbReference>
<evidence type="ECO:0000313" key="7">
    <source>
        <dbReference type="EMBL" id="CAG2221055.1"/>
    </source>
</evidence>
<dbReference type="InterPro" id="IPR012337">
    <property type="entry name" value="RNaseH-like_sf"/>
</dbReference>
<evidence type="ECO:0000256" key="3">
    <source>
        <dbReference type="ARBA" id="ARBA00022801"/>
    </source>
</evidence>
<feature type="domain" description="HAT C-terminal dimerisation" evidence="5">
    <location>
        <begin position="401"/>
        <end position="458"/>
    </location>
</feature>
<dbReference type="OrthoDB" id="10061407at2759"/>
<organism evidence="7 8">
    <name type="scientific">Mytilus edulis</name>
    <name type="common">Blue mussel</name>
    <dbReference type="NCBI Taxonomy" id="6550"/>
    <lineage>
        <taxon>Eukaryota</taxon>
        <taxon>Metazoa</taxon>
        <taxon>Spiralia</taxon>
        <taxon>Lophotrochozoa</taxon>
        <taxon>Mollusca</taxon>
        <taxon>Bivalvia</taxon>
        <taxon>Autobranchia</taxon>
        <taxon>Pteriomorphia</taxon>
        <taxon>Mytilida</taxon>
        <taxon>Mytiloidea</taxon>
        <taxon>Mytilidae</taxon>
        <taxon>Mytilinae</taxon>
        <taxon>Mytilus</taxon>
    </lineage>
</organism>
<dbReference type="InterPro" id="IPR008906">
    <property type="entry name" value="HATC_C_dom"/>
</dbReference>
<dbReference type="GO" id="GO:0046983">
    <property type="term" value="F:protein dimerization activity"/>
    <property type="evidence" value="ECO:0007669"/>
    <property type="project" value="InterPro"/>
</dbReference>
<comment type="caution">
    <text evidence="7">The sequence shown here is derived from an EMBL/GenBank/DDBJ whole genome shotgun (WGS) entry which is preliminary data.</text>
</comment>
<dbReference type="PRINTS" id="PR00130">
    <property type="entry name" value="DNASEI"/>
</dbReference>
<dbReference type="Pfam" id="PF03372">
    <property type="entry name" value="Exo_endo_phos"/>
    <property type="match status" value="1"/>
</dbReference>
<dbReference type="GO" id="GO:0004530">
    <property type="term" value="F:deoxyribonuclease I activity"/>
    <property type="evidence" value="ECO:0007669"/>
    <property type="project" value="TreeGrafter"/>
</dbReference>
<proteinExistence type="inferred from homology"/>
<evidence type="ECO:0000259" key="5">
    <source>
        <dbReference type="Pfam" id="PF05699"/>
    </source>
</evidence>
<evidence type="ECO:0000259" key="6">
    <source>
        <dbReference type="Pfam" id="PF14291"/>
    </source>
</evidence>
<dbReference type="Gene3D" id="3.60.10.10">
    <property type="entry name" value="Endonuclease/exonuclease/phosphatase"/>
    <property type="match status" value="1"/>
</dbReference>
<sequence>MFFVNWKSSFDLVLKEHIEQKCSYGKYLSPLAQNEFIHCCELEIRSKIVSRCNQSNFFSVMADECADCSNQAQLSICIRYCYTENDAWYVTEDFCGFVELVKTNAETISTCILNKLREWGFDLTRLRGQGYDGCSTMTGEVSGVKTRITQELSNANQEKRLLPTLAETRWTSRTDTLTWLLKHYDKVLDILDEIQNQTVGNSDATSYKMTLLNFEILVVAVVTQFLLGYLRPLSIELQSENCDLVEAHVQARSLAASFLEIREHAEEAFDGLFKRASTIANKNDITINKPRTSGRQRHRANAAAETVEQHYRINIFIPLIDHIIKHLNDRFPDDIKPMLYGFYLLPRYFCKLTEDIIGSIANEYINDIPYPDDLPQEVHRWKTFTSIKEIGSKCTIEQAIKHTQFYPNMRQILLLLLALPVGSCSCERSFSALRRLKTWNRSTMTENRLCGLAMLHIHRSDNSTMFVQFLVLLSIYNGYQAASIPQVAKSPLTICAFNIQVFGVTKMSKPEVVDILIDILIYCDLTLVQEIRDASDTAFNALKAKANEQMSLLNEQLEEPCMLESVISEKLGRSSSKEQYGFLYWNCTKLRVTDTYQYDDPLDVFERPPFVVRFESLSTDVSDFAILALHSKPSKAPEEIDNITRVYDIVKSQWNLEDVIIAGDLNSDCSYLPDRDHDTVSLYNDPRFTWLIGDDVDTTTGNSECSYDRFVVAGAKLKDAVVPDSARVFKFDEYFNLTPELTSDVSDHYPIEMQLAGKANLEVLSKVKDAKTVESMSKEPVDDIRTIRELYKNDIYDSSTSRTYDVLILKEGYSQYLIEAVLDHIEKDQLKTEIAHFQDMFPKLLTSEMEAVIIALIDSESFKLDYVYGINDNKQTSYYKFKISCLVKTLKCTASVEKETI</sequence>
<keyword evidence="2" id="KW-0540">Nuclease</keyword>
<feature type="domain" description="Endonuclease/exonuclease/phosphatase" evidence="4">
    <location>
        <begin position="496"/>
        <end position="748"/>
    </location>
</feature>
<dbReference type="InterPro" id="IPR016202">
    <property type="entry name" value="DNase_I"/>
</dbReference>
<gene>
    <name evidence="7" type="ORF">MEDL_34474</name>
</gene>
<dbReference type="CDD" id="cd10282">
    <property type="entry name" value="DNase1"/>
    <property type="match status" value="1"/>
</dbReference>
<dbReference type="PANTHER" id="PTHR11371">
    <property type="entry name" value="DEOXYRIBONUCLEASE"/>
    <property type="match status" value="1"/>
</dbReference>
<dbReference type="InterPro" id="IPR005135">
    <property type="entry name" value="Endo/exonuclease/phosphatase"/>
</dbReference>
<protein>
    <submittedName>
        <fullName evidence="7">Deoxyribonuclease-1,Deoxyribonuclease gamma</fullName>
    </submittedName>
</protein>
<feature type="domain" description="DUF4371" evidence="6">
    <location>
        <begin position="25"/>
        <end position="143"/>
    </location>
</feature>
<dbReference type="Pfam" id="PF05699">
    <property type="entry name" value="Dimer_Tnp_hAT"/>
    <property type="match status" value="1"/>
</dbReference>
<evidence type="ECO:0000259" key="4">
    <source>
        <dbReference type="Pfam" id="PF03372"/>
    </source>
</evidence>
<accession>A0A8S3SIR8</accession>
<name>A0A8S3SIR8_MYTED</name>
<dbReference type="GO" id="GO:0006308">
    <property type="term" value="P:DNA catabolic process"/>
    <property type="evidence" value="ECO:0007669"/>
    <property type="project" value="InterPro"/>
</dbReference>
<evidence type="ECO:0000313" key="8">
    <source>
        <dbReference type="Proteomes" id="UP000683360"/>
    </source>
</evidence>
<dbReference type="InterPro" id="IPR025398">
    <property type="entry name" value="DUF4371"/>
</dbReference>
<dbReference type="InterPro" id="IPR036691">
    <property type="entry name" value="Endo/exonu/phosph_ase_sf"/>
</dbReference>
<dbReference type="AlphaFoldDB" id="A0A8S3SIR8"/>
<dbReference type="GO" id="GO:0005634">
    <property type="term" value="C:nucleus"/>
    <property type="evidence" value="ECO:0007669"/>
    <property type="project" value="TreeGrafter"/>
</dbReference>
<keyword evidence="3" id="KW-0378">Hydrolase</keyword>
<dbReference type="PANTHER" id="PTHR11371:SF33">
    <property type="entry name" value="ENDONUCLEASE_EXONUCLEASE_PHOSPHATASE DOMAIN-CONTAINING PROTEIN"/>
    <property type="match status" value="1"/>
</dbReference>
<keyword evidence="8" id="KW-1185">Reference proteome</keyword>
<evidence type="ECO:0000256" key="2">
    <source>
        <dbReference type="ARBA" id="ARBA00022722"/>
    </source>
</evidence>
<dbReference type="SUPFAM" id="SSF53098">
    <property type="entry name" value="Ribonuclease H-like"/>
    <property type="match status" value="1"/>
</dbReference>
<dbReference type="EMBL" id="CAJPWZ010001674">
    <property type="protein sequence ID" value="CAG2221055.1"/>
    <property type="molecule type" value="Genomic_DNA"/>
</dbReference>
<dbReference type="Proteomes" id="UP000683360">
    <property type="component" value="Unassembled WGS sequence"/>
</dbReference>
<reference evidence="7" key="1">
    <citation type="submission" date="2021-03" db="EMBL/GenBank/DDBJ databases">
        <authorList>
            <person name="Bekaert M."/>
        </authorList>
    </citation>
    <scope>NUCLEOTIDE SEQUENCE</scope>
</reference>
<evidence type="ECO:0000256" key="1">
    <source>
        <dbReference type="ARBA" id="ARBA00007359"/>
    </source>
</evidence>
<dbReference type="SUPFAM" id="SSF56219">
    <property type="entry name" value="DNase I-like"/>
    <property type="match status" value="1"/>
</dbReference>